<dbReference type="AlphaFoldDB" id="A0A4C2A3U9"/>
<protein>
    <submittedName>
        <fullName evidence="1">Uncharacterized protein</fullName>
    </submittedName>
</protein>
<name>A0A4C2A3U9_EUMVA</name>
<dbReference type="EMBL" id="BGZK01002542">
    <property type="protein sequence ID" value="GBP94738.1"/>
    <property type="molecule type" value="Genomic_DNA"/>
</dbReference>
<evidence type="ECO:0000313" key="2">
    <source>
        <dbReference type="Proteomes" id="UP000299102"/>
    </source>
</evidence>
<evidence type="ECO:0000313" key="1">
    <source>
        <dbReference type="EMBL" id="GBP94738.1"/>
    </source>
</evidence>
<gene>
    <name evidence="1" type="ORF">EVAR_75732_1</name>
</gene>
<accession>A0A4C2A3U9</accession>
<dbReference type="Proteomes" id="UP000299102">
    <property type="component" value="Unassembled WGS sequence"/>
</dbReference>
<keyword evidence="2" id="KW-1185">Reference proteome</keyword>
<sequence>MWHETRIISTSPTLRVWRACARTCQLRTSVDSSPSSRGGFAKVRTQSRSLSAISDTRMGSASISMAINLKQQYPRRQADSPTRQFVNYNSLLRVSFVSQIPQHKSKDNSLQCMFSLCIDNNKKISMA</sequence>
<reference evidence="1 2" key="1">
    <citation type="journal article" date="2019" name="Commun. Biol.">
        <title>The bagworm genome reveals a unique fibroin gene that provides high tensile strength.</title>
        <authorList>
            <person name="Kono N."/>
            <person name="Nakamura H."/>
            <person name="Ohtoshi R."/>
            <person name="Tomita M."/>
            <person name="Numata K."/>
            <person name="Arakawa K."/>
        </authorList>
    </citation>
    <scope>NUCLEOTIDE SEQUENCE [LARGE SCALE GENOMIC DNA]</scope>
</reference>
<organism evidence="1 2">
    <name type="scientific">Eumeta variegata</name>
    <name type="common">Bagworm moth</name>
    <name type="synonym">Eumeta japonica</name>
    <dbReference type="NCBI Taxonomy" id="151549"/>
    <lineage>
        <taxon>Eukaryota</taxon>
        <taxon>Metazoa</taxon>
        <taxon>Ecdysozoa</taxon>
        <taxon>Arthropoda</taxon>
        <taxon>Hexapoda</taxon>
        <taxon>Insecta</taxon>
        <taxon>Pterygota</taxon>
        <taxon>Neoptera</taxon>
        <taxon>Endopterygota</taxon>
        <taxon>Lepidoptera</taxon>
        <taxon>Glossata</taxon>
        <taxon>Ditrysia</taxon>
        <taxon>Tineoidea</taxon>
        <taxon>Psychidae</taxon>
        <taxon>Oiketicinae</taxon>
        <taxon>Eumeta</taxon>
    </lineage>
</organism>
<proteinExistence type="predicted"/>
<comment type="caution">
    <text evidence="1">The sequence shown here is derived from an EMBL/GenBank/DDBJ whole genome shotgun (WGS) entry which is preliminary data.</text>
</comment>